<organism evidence="2 3">
    <name type="scientific">Paenibacillus xylanexedens</name>
    <dbReference type="NCBI Taxonomy" id="528191"/>
    <lineage>
        <taxon>Bacteria</taxon>
        <taxon>Bacillati</taxon>
        <taxon>Bacillota</taxon>
        <taxon>Bacilli</taxon>
        <taxon>Bacillales</taxon>
        <taxon>Paenibacillaceae</taxon>
        <taxon>Paenibacillus</taxon>
    </lineage>
</organism>
<protein>
    <recommendedName>
        <fullName evidence="4">RNA polymerase subunit sigma</fullName>
    </recommendedName>
</protein>
<evidence type="ECO:0000313" key="3">
    <source>
        <dbReference type="Proteomes" id="UP000810207"/>
    </source>
</evidence>
<keyword evidence="1" id="KW-0812">Transmembrane</keyword>
<evidence type="ECO:0008006" key="4">
    <source>
        <dbReference type="Google" id="ProtNLM"/>
    </source>
</evidence>
<proteinExistence type="predicted"/>
<dbReference type="Proteomes" id="UP000810207">
    <property type="component" value="Unassembled WGS sequence"/>
</dbReference>
<sequence>MNQYSNKEKNISPPDYDLMWTTIEKEAHKRRVNLNSSQKSAGYRAKAIPISIIFTFFLLVAIPVFASMTIDWDRIGGRGVASAINNGIGQQYDLQSASSGVTMNLNGVVTDGEKMKMLISLDTSTDLSPYSEFATEENTIIGESDARANVYGYLGRDPDTQKLIGIYETADTLKGGTKEFTFEAKNLILYRDRDIFLKSNQHTGESMVTGVSQFPAIHIESVRHADNQTVIRYKVEVVSSDLESVNPRLRVHTGAQVVDAIPTILPSEEKGLLIEQVFDISEADWANANLHFSYVEAAKRLTGTWKFDFVANGKKASEAIYTKKLYTNPEFQAKTGVTLDQLVITPLNLQILIDEEGSYTEGIVQYKSIQMIIDDKTITGVQTTKGGRSENNQQLFHFESPEWYQNWSDVPMKLILKDAIVEKRDTTKNWIHLNEPAKQKQYTKLTVDGLEIQFSYYKDGEKLIVESYSKTPSFRGVNQTMLRINGKEVVPEINPQGMTPVKIHIDTYKDIPFDGHIELNPGIYKYSDPDKNVEIQL</sequence>
<evidence type="ECO:0000313" key="2">
    <source>
        <dbReference type="EMBL" id="MBP2246709.1"/>
    </source>
</evidence>
<comment type="caution">
    <text evidence="2">The sequence shown here is derived from an EMBL/GenBank/DDBJ whole genome shotgun (WGS) entry which is preliminary data.</text>
</comment>
<feature type="transmembrane region" description="Helical" evidence="1">
    <location>
        <begin position="47"/>
        <end position="66"/>
    </location>
</feature>
<accession>A0ABS4RVF5</accession>
<name>A0ABS4RVF5_PAEXY</name>
<keyword evidence="3" id="KW-1185">Reference proteome</keyword>
<dbReference type="EMBL" id="JAGIKV010000011">
    <property type="protein sequence ID" value="MBP2246709.1"/>
    <property type="molecule type" value="Genomic_DNA"/>
</dbReference>
<dbReference type="RefSeq" id="WP_211083258.1">
    <property type="nucleotide sequence ID" value="NZ_CBCSLC010000011.1"/>
</dbReference>
<evidence type="ECO:0000256" key="1">
    <source>
        <dbReference type="SAM" id="Phobius"/>
    </source>
</evidence>
<gene>
    <name evidence="2" type="ORF">J2Z28_003360</name>
</gene>
<keyword evidence="1" id="KW-1133">Transmembrane helix</keyword>
<reference evidence="2 3" key="1">
    <citation type="submission" date="2021-03" db="EMBL/GenBank/DDBJ databases">
        <title>Genomic Encyclopedia of Type Strains, Phase IV (KMG-IV): sequencing the most valuable type-strain genomes for metagenomic binning, comparative biology and taxonomic classification.</title>
        <authorList>
            <person name="Goeker M."/>
        </authorList>
    </citation>
    <scope>NUCLEOTIDE SEQUENCE [LARGE SCALE GENOMIC DNA]</scope>
    <source>
        <strain evidence="2 3">DSM 21292</strain>
    </source>
</reference>
<keyword evidence="1" id="KW-0472">Membrane</keyword>